<evidence type="ECO:0000256" key="4">
    <source>
        <dbReference type="ARBA" id="ARBA00024746"/>
    </source>
</evidence>
<dbReference type="Pfam" id="PF13860">
    <property type="entry name" value="FlgD_ig"/>
    <property type="match status" value="1"/>
</dbReference>
<evidence type="ECO:0000313" key="9">
    <source>
        <dbReference type="Proteomes" id="UP000632498"/>
    </source>
</evidence>
<feature type="domain" description="FlgD/Vpr Ig-like" evidence="6">
    <location>
        <begin position="103"/>
        <end position="177"/>
    </location>
</feature>
<dbReference type="EMBL" id="BMHV01000004">
    <property type="protein sequence ID" value="GGF56247.1"/>
    <property type="molecule type" value="Genomic_DNA"/>
</dbReference>
<dbReference type="InterPro" id="IPR025963">
    <property type="entry name" value="FLgD_Tudor"/>
</dbReference>
<protein>
    <recommendedName>
        <fullName evidence="2 5">Basal-body rod modification protein FlgD</fullName>
    </recommendedName>
</protein>
<evidence type="ECO:0000313" key="8">
    <source>
        <dbReference type="EMBL" id="GGF56247.1"/>
    </source>
</evidence>
<comment type="function">
    <text evidence="4 5">Required for flagellar hook formation. May act as a scaffolding protein.</text>
</comment>
<reference evidence="8" key="1">
    <citation type="journal article" date="2014" name="Int. J. Syst. Evol. Microbiol.">
        <title>Complete genome sequence of Corynebacterium casei LMG S-19264T (=DSM 44701T), isolated from a smear-ripened cheese.</title>
        <authorList>
            <consortium name="US DOE Joint Genome Institute (JGI-PGF)"/>
            <person name="Walter F."/>
            <person name="Albersmeier A."/>
            <person name="Kalinowski J."/>
            <person name="Ruckert C."/>
        </authorList>
    </citation>
    <scope>NUCLEOTIDE SEQUENCE</scope>
    <source>
        <strain evidence="8">CGMCC 1.15254</strain>
    </source>
</reference>
<evidence type="ECO:0000259" key="7">
    <source>
        <dbReference type="Pfam" id="PF13861"/>
    </source>
</evidence>
<dbReference type="RefSeq" id="WP_188661693.1">
    <property type="nucleotide sequence ID" value="NZ_BMHV01000004.1"/>
</dbReference>
<evidence type="ECO:0000256" key="3">
    <source>
        <dbReference type="ARBA" id="ARBA00022795"/>
    </source>
</evidence>
<evidence type="ECO:0000256" key="1">
    <source>
        <dbReference type="ARBA" id="ARBA00010577"/>
    </source>
</evidence>
<comment type="similarity">
    <text evidence="1 5">Belongs to the FlgD family.</text>
</comment>
<comment type="caution">
    <text evidence="8">The sequence shown here is derived from an EMBL/GenBank/DDBJ whole genome shotgun (WGS) entry which is preliminary data.</text>
</comment>
<keyword evidence="3 5" id="KW-1005">Bacterial flagellum biogenesis</keyword>
<keyword evidence="9" id="KW-1185">Reference proteome</keyword>
<dbReference type="Proteomes" id="UP000632498">
    <property type="component" value="Unassembled WGS sequence"/>
</dbReference>
<organism evidence="8 9">
    <name type="scientific">Terasakiella brassicae</name>
    <dbReference type="NCBI Taxonomy" id="1634917"/>
    <lineage>
        <taxon>Bacteria</taxon>
        <taxon>Pseudomonadati</taxon>
        <taxon>Pseudomonadota</taxon>
        <taxon>Alphaproteobacteria</taxon>
        <taxon>Rhodospirillales</taxon>
        <taxon>Terasakiellaceae</taxon>
        <taxon>Terasakiella</taxon>
    </lineage>
</organism>
<reference evidence="8" key="2">
    <citation type="submission" date="2020-09" db="EMBL/GenBank/DDBJ databases">
        <authorList>
            <person name="Sun Q."/>
            <person name="Zhou Y."/>
        </authorList>
    </citation>
    <scope>NUCLEOTIDE SEQUENCE</scope>
    <source>
        <strain evidence="8">CGMCC 1.15254</strain>
    </source>
</reference>
<evidence type="ECO:0000256" key="5">
    <source>
        <dbReference type="RuleBase" id="RU362076"/>
    </source>
</evidence>
<proteinExistence type="inferred from homology"/>
<evidence type="ECO:0000256" key="2">
    <source>
        <dbReference type="ARBA" id="ARBA00016013"/>
    </source>
</evidence>
<dbReference type="Gene3D" id="2.30.30.910">
    <property type="match status" value="1"/>
</dbReference>
<sequence>MADSISGLGAAAVAGQSRAETDRQKLADDLDDFMTLLTTQLQHQDPLDPMDANEFTTQLVQFASVEQQISQNANLEALIKAQETSQLSSVASYVGRMAEVKTNQVQVYNGEAEFNYVLHEDSVGTLINIQDDNGRTVFSGEGNLAAGKHGVLWDGTDLSGNKLPDGLYKLTVTALDADGAPVDVTTTAVGKITGVSYAGDEPELIMTNQAVKLADVISLKEEAVELSEVDSIAAAQLKAKASAQDAAASAESAQASYESTQEYAEDYPITEIEAEVEKAKVASEAAAAAKAEAAEAYETAQNATSSALAAEAAQTAITAAAKASKAASDAAQANATAKALAEIAAAA</sequence>
<dbReference type="Gene3D" id="2.60.40.4070">
    <property type="match status" value="1"/>
</dbReference>
<dbReference type="Pfam" id="PF03963">
    <property type="entry name" value="FlgD"/>
    <property type="match status" value="1"/>
</dbReference>
<dbReference type="AlphaFoldDB" id="A0A917F8U3"/>
<accession>A0A917F8U3</accession>
<dbReference type="InterPro" id="IPR005648">
    <property type="entry name" value="FlgD"/>
</dbReference>
<gene>
    <name evidence="8" type="ORF">GCM10011332_07160</name>
</gene>
<dbReference type="Pfam" id="PF13861">
    <property type="entry name" value="FLgD_tudor"/>
    <property type="match status" value="1"/>
</dbReference>
<dbReference type="InterPro" id="IPR025965">
    <property type="entry name" value="FlgD/Vpr_Ig-like"/>
</dbReference>
<evidence type="ECO:0000259" key="6">
    <source>
        <dbReference type="Pfam" id="PF13860"/>
    </source>
</evidence>
<feature type="domain" description="FlgD Tudor-like" evidence="7">
    <location>
        <begin position="85"/>
        <end position="216"/>
    </location>
</feature>
<dbReference type="GO" id="GO:0044781">
    <property type="term" value="P:bacterial-type flagellum organization"/>
    <property type="evidence" value="ECO:0007669"/>
    <property type="project" value="UniProtKB-UniRule"/>
</dbReference>
<name>A0A917F8U3_9PROT</name>